<accession>A0A0D2FJY2</accession>
<reference evidence="9 10" key="1">
    <citation type="submission" date="2015-01" db="EMBL/GenBank/DDBJ databases">
        <title>The Genome Sequence of Capronia semiimmersa CBS27337.</title>
        <authorList>
            <consortium name="The Broad Institute Genomics Platform"/>
            <person name="Cuomo C."/>
            <person name="de Hoog S."/>
            <person name="Gorbushina A."/>
            <person name="Stielow B."/>
            <person name="Teixiera M."/>
            <person name="Abouelleil A."/>
            <person name="Chapman S.B."/>
            <person name="Priest M."/>
            <person name="Young S.K."/>
            <person name="Wortman J."/>
            <person name="Nusbaum C."/>
            <person name="Birren B."/>
        </authorList>
    </citation>
    <scope>NUCLEOTIDE SEQUENCE [LARGE SCALE GENOMIC DNA]</scope>
    <source>
        <strain evidence="9 10">CBS 27337</strain>
    </source>
</reference>
<keyword evidence="4" id="KW-0862">Zinc</keyword>
<feature type="repeat" description="ANK" evidence="6">
    <location>
        <begin position="1401"/>
        <end position="1433"/>
    </location>
</feature>
<evidence type="ECO:0000256" key="7">
    <source>
        <dbReference type="SAM" id="MobiDB-lite"/>
    </source>
</evidence>
<feature type="repeat" description="ANK" evidence="6">
    <location>
        <begin position="1034"/>
        <end position="1066"/>
    </location>
</feature>
<dbReference type="PANTHER" id="PTHR24123">
    <property type="entry name" value="ANKYRIN REPEAT-CONTAINING"/>
    <property type="match status" value="1"/>
</dbReference>
<feature type="repeat" description="ANK" evidence="6">
    <location>
        <begin position="1368"/>
        <end position="1401"/>
    </location>
</feature>
<dbReference type="SMART" id="SM00248">
    <property type="entry name" value="ANK"/>
    <property type="match status" value="17"/>
</dbReference>
<feature type="repeat" description="ANK" evidence="6">
    <location>
        <begin position="1169"/>
        <end position="1201"/>
    </location>
</feature>
<feature type="region of interest" description="Disordered" evidence="7">
    <location>
        <begin position="1662"/>
        <end position="1697"/>
    </location>
</feature>
<evidence type="ECO:0000259" key="8">
    <source>
        <dbReference type="PROSITE" id="PS01357"/>
    </source>
</evidence>
<dbReference type="Gene3D" id="3.30.60.90">
    <property type="match status" value="1"/>
</dbReference>
<dbReference type="InterPro" id="IPR000433">
    <property type="entry name" value="Znf_ZZ"/>
</dbReference>
<feature type="repeat" description="ANK" evidence="6">
    <location>
        <begin position="1538"/>
        <end position="1564"/>
    </location>
</feature>
<sequence>MDSPSTSSVSFSEYNSEELDQAVVENQDQAPVESPWVPFLRSPKCNLRGRIEIVTVHGIAGAESWTQNRLSSLTDQLQSLISRSAEQDRRIVRVYQTNFEYDPIDFFQTRNGGSNLDYLARSLLGKIASENSWRDMRDGVPMVVLAHDIGGIIAQRVLFSTPANSPDDDGFRRLLINLICETPNENIRARAFGALEEISKACKATADEFCKIAPTLSVLTVWEMGPPDNAGSHTAVFRKQDVVLASANEVILPRRKSHFSMCHFTNEDEQFKTISDFVTELLQAQPLDGHRGLYLSMLRLLSAGSERPFLKSGKQSAGLSEIFGRVTTDSTYKGWLDSRRPAMLYLREPATAKESTAVLCSHICRTEKALNPALVVRYALRENHDYYALASDARRSILRQILMAKPNLMIYLYNTFGSSLDEFMQEQHKQEEGREFALLRTALSCPEASGLTIVIGSFHESIVGASALLSDICEAMVFANVSTRAIVYGSVDISTYIRQPENVHEVNLEDYAVNEDRRIQRIKINNTLDVAIKKTPWLASLRWELEKQISDFEYMSTEDMIFGLKCIQAVHSRSNPSAARREFNERLASSPKLTFDRVTCRLDECSTKWAAKLWMWVVFSPQPLRLEQLAAALSLVGSDKSFNPSEDEFAQDLEADITQYLGSLVTIEDKWVNVAHPAMIQLAKQFVHTVLGHEDADFNPHREIAMMCLKYLSADRLQSFRGRLYQLETYHFHRSEGDGPDDFWKEHGLTLYAVQCWSNHFRMTRNPTDNDVEVVISRFEDNGWLKEYFDVSHQLYRNTFLPTPSVVARKTLSLASHLGLDAVLKVLSKSSAEETDADVLGNCLVAAAASGHIEILQYLIETHHQKTKPSLNSAIAALSRHTPNVAAILQTLLDKLEPIDTSERPEELLEPLSRIGKTDLLKRILQPGRDLRQWRSKIEVAFDAAIYNRNADIVDFILSLDLYRPENDPQTAFSSKMVIYADQYVLDTLVTRPPLIGFCEGRSPLHWAVLAGAEAVVRQLVEDGAVDLNTKDSEGRNPTHYAAAYGYLRMVDIFISKKAEIDLEDQNGETPLFFAVRNQHPEIVRALLVARANPQKLNKRKEGLIRIATLEKSVDAVKVLIENDASLGHVTNESLKSLLLAVQLGSVEIVSCLANEQGFSDGKIDQDEYELTPLLLAASKGYTELCRSLLRSGSSIHEQDNAGLTSLHHAARAGNVDTVDLLLQCGARVEWTTPGTRTALHYAAEEGNVFTSQSLLNAGDSASLRDEMGQTPFDCAVGRGNIYTATAILRGKSVKVPTGSAALAQLLTEGIMQGALDVVELALKSGADVDIRDEGGKSTLLNALTESHISIAKAILKHGFMLDPSSDDTIEALQLAASIDDGAEILKLLHDHGADIHVQDQHGTLLHTAVRNKRLEQVKYLLNHGANVHARGRLEETPLYLAVSSEEIAKVLLENGSDARAHGGRWGTILNAAVCQVWRQSNDGSDIFDMLLSSGAQASDPDAQGITPIHNTALTGDIDLLKFFSEKQASPLRLKDKQGRLPLHFAAARGESKMVQFILDSSAEDDHSMVNTADFDGWTPLHWACRSDVSFKAPVFELLVKWGADPCLLDSLGWKPEHVAIFNGSAAADTMTMLQLKEDTTKPSDSGPDEENTRLLDLQAGESEAQQLQVPVPPEDRWKSPEDNNYNSDDEAEHHPAPIFAGKYPMRSGQINPETCYGCSLDIYGPVYHCRVCDDFDFCFKCSRSRKITHPDHDFDIRNALPELEMIMNPFPGRI</sequence>
<keyword evidence="10" id="KW-1185">Reference proteome</keyword>
<name>A0A0D2FJY2_9EURO</name>
<protein>
    <recommendedName>
        <fullName evidence="8">ZZ-type domain-containing protein</fullName>
    </recommendedName>
</protein>
<keyword evidence="2" id="KW-0677">Repeat</keyword>
<dbReference type="STRING" id="5601.A0A0D2FJY2"/>
<dbReference type="PROSITE" id="PS01357">
    <property type="entry name" value="ZF_ZZ_1"/>
    <property type="match status" value="1"/>
</dbReference>
<feature type="repeat" description="ANK" evidence="6">
    <location>
        <begin position="1000"/>
        <end position="1025"/>
    </location>
</feature>
<dbReference type="PROSITE" id="PS50297">
    <property type="entry name" value="ANK_REP_REGION"/>
    <property type="match status" value="8"/>
</dbReference>
<dbReference type="EMBL" id="KN846959">
    <property type="protein sequence ID" value="KIW67030.1"/>
    <property type="molecule type" value="Genomic_DNA"/>
</dbReference>
<dbReference type="PROSITE" id="PS50088">
    <property type="entry name" value="ANK_REPEAT"/>
    <property type="match status" value="10"/>
</dbReference>
<feature type="repeat" description="ANK" evidence="6">
    <location>
        <begin position="1067"/>
        <end position="1099"/>
    </location>
</feature>
<dbReference type="PANTHER" id="PTHR24123:SF33">
    <property type="entry name" value="PROTEIN HOS4"/>
    <property type="match status" value="1"/>
</dbReference>
<evidence type="ECO:0000256" key="2">
    <source>
        <dbReference type="ARBA" id="ARBA00022737"/>
    </source>
</evidence>
<gene>
    <name evidence="9" type="ORF">PV04_06308</name>
</gene>
<dbReference type="Pfam" id="PF00569">
    <property type="entry name" value="ZZ"/>
    <property type="match status" value="1"/>
</dbReference>
<feature type="repeat" description="ANK" evidence="6">
    <location>
        <begin position="1576"/>
        <end position="1611"/>
    </location>
</feature>
<proteinExistence type="predicted"/>
<keyword evidence="5 6" id="KW-0040">ANK repeat</keyword>
<feature type="repeat" description="ANK" evidence="6">
    <location>
        <begin position="1202"/>
        <end position="1234"/>
    </location>
</feature>
<evidence type="ECO:0000313" key="9">
    <source>
        <dbReference type="EMBL" id="KIW67030.1"/>
    </source>
</evidence>
<dbReference type="InterPro" id="IPR036770">
    <property type="entry name" value="Ankyrin_rpt-contain_sf"/>
</dbReference>
<evidence type="ECO:0000256" key="5">
    <source>
        <dbReference type="ARBA" id="ARBA00023043"/>
    </source>
</evidence>
<dbReference type="InterPro" id="IPR002110">
    <property type="entry name" value="Ankyrin_rpt"/>
</dbReference>
<evidence type="ECO:0000256" key="4">
    <source>
        <dbReference type="ARBA" id="ARBA00022833"/>
    </source>
</evidence>
<feature type="repeat" description="ANK" evidence="6">
    <location>
        <begin position="1235"/>
        <end position="1267"/>
    </location>
</feature>
<evidence type="ECO:0000256" key="3">
    <source>
        <dbReference type="ARBA" id="ARBA00022771"/>
    </source>
</evidence>
<dbReference type="Proteomes" id="UP000054266">
    <property type="component" value="Unassembled WGS sequence"/>
</dbReference>
<keyword evidence="1" id="KW-0479">Metal-binding</keyword>
<organism evidence="9 10">
    <name type="scientific">Phialophora macrospora</name>
    <dbReference type="NCBI Taxonomy" id="1851006"/>
    <lineage>
        <taxon>Eukaryota</taxon>
        <taxon>Fungi</taxon>
        <taxon>Dikarya</taxon>
        <taxon>Ascomycota</taxon>
        <taxon>Pezizomycotina</taxon>
        <taxon>Eurotiomycetes</taxon>
        <taxon>Chaetothyriomycetidae</taxon>
        <taxon>Chaetothyriales</taxon>
        <taxon>Herpotrichiellaceae</taxon>
        <taxon>Phialophora</taxon>
    </lineage>
</organism>
<dbReference type="Pfam" id="PF12796">
    <property type="entry name" value="Ank_2"/>
    <property type="match status" value="4"/>
</dbReference>
<dbReference type="CDD" id="cd02249">
    <property type="entry name" value="ZZ"/>
    <property type="match status" value="1"/>
</dbReference>
<dbReference type="SUPFAM" id="SSF57850">
    <property type="entry name" value="RING/U-box"/>
    <property type="match status" value="1"/>
</dbReference>
<evidence type="ECO:0000313" key="10">
    <source>
        <dbReference type="Proteomes" id="UP000054266"/>
    </source>
</evidence>
<feature type="domain" description="ZZ-type" evidence="8">
    <location>
        <begin position="1716"/>
        <end position="1742"/>
    </location>
</feature>
<dbReference type="SUPFAM" id="SSF48403">
    <property type="entry name" value="Ankyrin repeat"/>
    <property type="match status" value="3"/>
</dbReference>
<dbReference type="Pfam" id="PF00023">
    <property type="entry name" value="Ank"/>
    <property type="match status" value="1"/>
</dbReference>
<keyword evidence="3" id="KW-0863">Zinc-finger</keyword>
<evidence type="ECO:0000256" key="6">
    <source>
        <dbReference type="PROSITE-ProRule" id="PRU00023"/>
    </source>
</evidence>
<dbReference type="InterPro" id="IPR043145">
    <property type="entry name" value="Znf_ZZ_sf"/>
</dbReference>
<dbReference type="GO" id="GO:0008270">
    <property type="term" value="F:zinc ion binding"/>
    <property type="evidence" value="ECO:0007669"/>
    <property type="project" value="UniProtKB-KW"/>
</dbReference>
<evidence type="ECO:0000256" key="1">
    <source>
        <dbReference type="ARBA" id="ARBA00022723"/>
    </source>
</evidence>
<dbReference type="PRINTS" id="PR01415">
    <property type="entry name" value="ANKYRIN"/>
</dbReference>
<dbReference type="HOGENOM" id="CLU_238718_0_0_1"/>
<dbReference type="Gene3D" id="1.25.40.20">
    <property type="entry name" value="Ankyrin repeat-containing domain"/>
    <property type="match status" value="3"/>
</dbReference>
<dbReference type="InterPro" id="IPR051165">
    <property type="entry name" value="Multifunctional_ANK_Repeat"/>
</dbReference>